<dbReference type="RefSeq" id="WP_132314685.1">
    <property type="nucleotide sequence ID" value="NZ_FWZT01000001.1"/>
</dbReference>
<dbReference type="PROSITE" id="PS50005">
    <property type="entry name" value="TPR"/>
    <property type="match status" value="1"/>
</dbReference>
<dbReference type="SUPFAM" id="SSF46785">
    <property type="entry name" value="Winged helix' DNA-binding domain"/>
    <property type="match status" value="1"/>
</dbReference>
<dbReference type="AlphaFoldDB" id="A0A1Y6B9I1"/>
<dbReference type="CDD" id="cd00090">
    <property type="entry name" value="HTH_ARSR"/>
    <property type="match status" value="1"/>
</dbReference>
<dbReference type="Gene3D" id="1.10.10.10">
    <property type="entry name" value="Winged helix-like DNA-binding domain superfamily/Winged helix DNA-binding domain"/>
    <property type="match status" value="1"/>
</dbReference>
<evidence type="ECO:0000313" key="2">
    <source>
        <dbReference type="EMBL" id="SME88713.1"/>
    </source>
</evidence>
<dbReference type="EMBL" id="FWZT01000001">
    <property type="protein sequence ID" value="SME88713.1"/>
    <property type="molecule type" value="Genomic_DNA"/>
</dbReference>
<evidence type="ECO:0000313" key="3">
    <source>
        <dbReference type="Proteomes" id="UP000192907"/>
    </source>
</evidence>
<organism evidence="2 3">
    <name type="scientific">Pseudobacteriovorax antillogorgiicola</name>
    <dbReference type="NCBI Taxonomy" id="1513793"/>
    <lineage>
        <taxon>Bacteria</taxon>
        <taxon>Pseudomonadati</taxon>
        <taxon>Bdellovibrionota</taxon>
        <taxon>Oligoflexia</taxon>
        <taxon>Oligoflexales</taxon>
        <taxon>Pseudobacteriovoracaceae</taxon>
        <taxon>Pseudobacteriovorax</taxon>
    </lineage>
</organism>
<dbReference type="InterPro" id="IPR036388">
    <property type="entry name" value="WH-like_DNA-bd_sf"/>
</dbReference>
<name>A0A1Y6B9I1_9BACT</name>
<gene>
    <name evidence="2" type="ORF">SAMN06296036_101185</name>
</gene>
<sequence>MQWFAVIKKARNCHSRQSWQLFVEEFGEDLSSTNDSKPIAEIFKILTDDSHSLKYGESLWQCLLSGCISSWNLSLGCEIASFVEKIPSAAIRLKIAEIFMESGLPSQARKVSQRSLRLKSINQADIISFQLVTCKSYVEEGRHTMARRMLEKLESSVSTTNLPSETKADMLLNIARSKFFLGNYTEAAFLFSRAYRIYRFHKRWESAACALFNSAASYDNSGMDYREKAMSLVAKCQQMSIKHSLPGPLSHCYAFHATYLHHRGSFSESVDYYRKALRLIPSSENRFRKLHIISMLTFTLYKAGKFKLAAKYGRQTLKLAEEDESERFKIRYITLKAELDWQEGHVMEAYQLLAQAIKPLEANGIHTLEELSALSRFNIKSAQLNTPVNYSVKIARSLKNNNATWLEYRISKAFQMIVRGDIDESYHEARMSLQDALEHGFTYYEAQSLCVLLLAKVRSTTWDDEFDQFCQSLEGLATSNDFKVFLTQVLLAKASRAYYEGDFETAAKLISDALRLPRLSIQKDEVLGTWRQTISGNAPRFNHGWKAQFVIATTKTYFKPSFRCLGTAKYIVSERYVVSLEDTPILNKLTQYLLGQEGFSASPEEIQVNVWQQKTNLQGWQQKIRNSITRLRALFPQTIAPLILYEGNAVRLFSEAIEIQPIAEKANYDQKILELLQKGPQSSIQLANSIQVSQSTTKRILRKLVDGRQVTQSKVGRKVLYSRHAFDFRGLRSSESL</sequence>
<dbReference type="SUPFAM" id="SSF48452">
    <property type="entry name" value="TPR-like"/>
    <property type="match status" value="2"/>
</dbReference>
<dbReference type="Gene3D" id="1.25.40.10">
    <property type="entry name" value="Tetratricopeptide repeat domain"/>
    <property type="match status" value="2"/>
</dbReference>
<accession>A0A1Y6B9I1</accession>
<dbReference type="InterPro" id="IPR036390">
    <property type="entry name" value="WH_DNA-bd_sf"/>
</dbReference>
<dbReference type="InterPro" id="IPR019734">
    <property type="entry name" value="TPR_rpt"/>
</dbReference>
<proteinExistence type="predicted"/>
<dbReference type="GO" id="GO:0006355">
    <property type="term" value="P:regulation of DNA-templated transcription"/>
    <property type="evidence" value="ECO:0007669"/>
    <property type="project" value="UniProtKB-ARBA"/>
</dbReference>
<protein>
    <submittedName>
        <fullName evidence="2">Regulatory protein, arsR family</fullName>
    </submittedName>
</protein>
<dbReference type="Proteomes" id="UP000192907">
    <property type="component" value="Unassembled WGS sequence"/>
</dbReference>
<reference evidence="3" key="1">
    <citation type="submission" date="2017-04" db="EMBL/GenBank/DDBJ databases">
        <authorList>
            <person name="Varghese N."/>
            <person name="Submissions S."/>
        </authorList>
    </citation>
    <scope>NUCLEOTIDE SEQUENCE [LARGE SCALE GENOMIC DNA]</scope>
    <source>
        <strain evidence="3">RKEM611</strain>
    </source>
</reference>
<keyword evidence="3" id="KW-1185">Reference proteome</keyword>
<feature type="repeat" description="TPR" evidence="1">
    <location>
        <begin position="250"/>
        <end position="283"/>
    </location>
</feature>
<keyword evidence="1" id="KW-0802">TPR repeat</keyword>
<dbReference type="InterPro" id="IPR011990">
    <property type="entry name" value="TPR-like_helical_dom_sf"/>
</dbReference>
<dbReference type="InterPro" id="IPR011991">
    <property type="entry name" value="ArsR-like_HTH"/>
</dbReference>
<dbReference type="SMART" id="SM00028">
    <property type="entry name" value="TPR"/>
    <property type="match status" value="4"/>
</dbReference>
<evidence type="ECO:0000256" key="1">
    <source>
        <dbReference type="PROSITE-ProRule" id="PRU00339"/>
    </source>
</evidence>